<feature type="domain" description="HTH lysR-type" evidence="5">
    <location>
        <begin position="1"/>
        <end position="58"/>
    </location>
</feature>
<proteinExistence type="inferred from homology"/>
<sequence>MELRQLSYFTTIVNEGNISQAAKKLNISQPPLSHQMKLLEAELGVTLFERGSRRIRLTPAGKTFYDRALAILDLSQAARTELTAQKQEIQGVVRLGIISSAVEFVTRHYLAPFRRSYPKALFELHESNSYHLLDLLHSNQIDLAVIRTPFAKAGLEMQTLPPEAFLAIGREMIWSHYQECPNALLTDIPASEPQKSHTPTSLPLSALTRAPLILYRRWQPLILGYFEEQALEPNIVCIADDARTALLWASEGLGIALAPESALCLNSDPALIRRIITQPQIHSSICLVKRKERSLSLVGNAFFQSFHATTIS</sequence>
<evidence type="ECO:0000256" key="1">
    <source>
        <dbReference type="ARBA" id="ARBA00009437"/>
    </source>
</evidence>
<comment type="similarity">
    <text evidence="1">Belongs to the LysR transcriptional regulatory family.</text>
</comment>
<accession>A0AAW3WZH2</accession>
<dbReference type="InterPro" id="IPR036390">
    <property type="entry name" value="WH_DNA-bd_sf"/>
</dbReference>
<evidence type="ECO:0000313" key="7">
    <source>
        <dbReference type="Proteomes" id="UP000653904"/>
    </source>
</evidence>
<evidence type="ECO:0000256" key="4">
    <source>
        <dbReference type="ARBA" id="ARBA00023163"/>
    </source>
</evidence>
<dbReference type="GO" id="GO:0003700">
    <property type="term" value="F:DNA-binding transcription factor activity"/>
    <property type="evidence" value="ECO:0007669"/>
    <property type="project" value="InterPro"/>
</dbReference>
<keyword evidence="4" id="KW-0804">Transcription</keyword>
<keyword evidence="2" id="KW-0805">Transcription regulation</keyword>
<dbReference type="RefSeq" id="WP_118652684.1">
    <property type="nucleotide sequence ID" value="NZ_JACOOW010000003.1"/>
</dbReference>
<dbReference type="PANTHER" id="PTHR30346">
    <property type="entry name" value="TRANSCRIPTIONAL DUAL REGULATOR HCAR-RELATED"/>
    <property type="match status" value="1"/>
</dbReference>
<dbReference type="PROSITE" id="PS50931">
    <property type="entry name" value="HTH_LYSR"/>
    <property type="match status" value="1"/>
</dbReference>
<dbReference type="PANTHER" id="PTHR30346:SF28">
    <property type="entry name" value="HTH-TYPE TRANSCRIPTIONAL REGULATOR CYNR"/>
    <property type="match status" value="1"/>
</dbReference>
<dbReference type="CDD" id="cd05466">
    <property type="entry name" value="PBP2_LTTR_substrate"/>
    <property type="match status" value="1"/>
</dbReference>
<dbReference type="EMBL" id="JACOOW010000003">
    <property type="protein sequence ID" value="MBC5655892.1"/>
    <property type="molecule type" value="Genomic_DNA"/>
</dbReference>
<dbReference type="SUPFAM" id="SSF53850">
    <property type="entry name" value="Periplasmic binding protein-like II"/>
    <property type="match status" value="1"/>
</dbReference>
<dbReference type="FunFam" id="1.10.10.10:FF:000001">
    <property type="entry name" value="LysR family transcriptional regulator"/>
    <property type="match status" value="1"/>
</dbReference>
<dbReference type="Gene3D" id="1.10.10.10">
    <property type="entry name" value="Winged helix-like DNA-binding domain superfamily/Winged helix DNA-binding domain"/>
    <property type="match status" value="1"/>
</dbReference>
<gene>
    <name evidence="6" type="ORF">H8S19_02185</name>
</gene>
<keyword evidence="3" id="KW-0238">DNA-binding</keyword>
<evidence type="ECO:0000256" key="3">
    <source>
        <dbReference type="ARBA" id="ARBA00023125"/>
    </source>
</evidence>
<protein>
    <submittedName>
        <fullName evidence="6">LysR family transcriptional regulator</fullName>
    </submittedName>
</protein>
<dbReference type="Pfam" id="PF03466">
    <property type="entry name" value="LysR_substrate"/>
    <property type="match status" value="1"/>
</dbReference>
<dbReference type="Proteomes" id="UP000653904">
    <property type="component" value="Unassembled WGS sequence"/>
</dbReference>
<dbReference type="SUPFAM" id="SSF46785">
    <property type="entry name" value="Winged helix' DNA-binding domain"/>
    <property type="match status" value="1"/>
</dbReference>
<keyword evidence="7" id="KW-1185">Reference proteome</keyword>
<dbReference type="InterPro" id="IPR005119">
    <property type="entry name" value="LysR_subst-bd"/>
</dbReference>
<name>A0AAW3WZH2_9CLOT</name>
<evidence type="ECO:0000313" key="6">
    <source>
        <dbReference type="EMBL" id="MBC5655892.1"/>
    </source>
</evidence>
<evidence type="ECO:0000256" key="2">
    <source>
        <dbReference type="ARBA" id="ARBA00023015"/>
    </source>
</evidence>
<dbReference type="GO" id="GO:0003677">
    <property type="term" value="F:DNA binding"/>
    <property type="evidence" value="ECO:0007669"/>
    <property type="project" value="UniProtKB-KW"/>
</dbReference>
<dbReference type="InterPro" id="IPR036388">
    <property type="entry name" value="WH-like_DNA-bd_sf"/>
</dbReference>
<dbReference type="PRINTS" id="PR00039">
    <property type="entry name" value="HTHLYSR"/>
</dbReference>
<dbReference type="GO" id="GO:0032993">
    <property type="term" value="C:protein-DNA complex"/>
    <property type="evidence" value="ECO:0007669"/>
    <property type="project" value="TreeGrafter"/>
</dbReference>
<dbReference type="InterPro" id="IPR000847">
    <property type="entry name" value="LysR_HTH_N"/>
</dbReference>
<dbReference type="Gene3D" id="3.40.190.10">
    <property type="entry name" value="Periplasmic binding protein-like II"/>
    <property type="match status" value="3"/>
</dbReference>
<reference evidence="6 7" key="1">
    <citation type="submission" date="2020-08" db="EMBL/GenBank/DDBJ databases">
        <title>Genome public.</title>
        <authorList>
            <person name="Liu C."/>
            <person name="Sun Q."/>
        </authorList>
    </citation>
    <scope>NUCLEOTIDE SEQUENCE [LARGE SCALE GENOMIC DNA]</scope>
    <source>
        <strain evidence="6 7">BX14</strain>
    </source>
</reference>
<organism evidence="6 7">
    <name type="scientific">Clostridium segne</name>
    <dbReference type="NCBI Taxonomy" id="2763038"/>
    <lineage>
        <taxon>Bacteria</taxon>
        <taxon>Bacillati</taxon>
        <taxon>Bacillota</taxon>
        <taxon>Clostridia</taxon>
        <taxon>Eubacteriales</taxon>
        <taxon>Clostridiaceae</taxon>
        <taxon>Clostridium</taxon>
    </lineage>
</organism>
<dbReference type="AlphaFoldDB" id="A0AAW3WZH2"/>
<comment type="caution">
    <text evidence="6">The sequence shown here is derived from an EMBL/GenBank/DDBJ whole genome shotgun (WGS) entry which is preliminary data.</text>
</comment>
<evidence type="ECO:0000259" key="5">
    <source>
        <dbReference type="PROSITE" id="PS50931"/>
    </source>
</evidence>
<dbReference type="Pfam" id="PF00126">
    <property type="entry name" value="HTH_1"/>
    <property type="match status" value="1"/>
</dbReference>